<evidence type="ECO:0000313" key="3">
    <source>
        <dbReference type="Proteomes" id="UP001501176"/>
    </source>
</evidence>
<sequence>MRPAALAWALSGGSAVAVGFARFGYALILPAMRADLQLNYAQAGWLNTVNALGYLLGAVLTIHFVARLGNRRLFMGGMALTTFSVLASGLTHDFFWLGVFRFAAGFGGAGAFICGGVLAGVLGTRAIVIFFSGGGLGMLLTGAALPWLFEWQGAGAWPAAWIAMGIICLPCAIAAIRAAADIAEPSSVRASARWPWRFCMPILSAYFIFGLGYIAYMTFMVAWVRHHTADATLLAMTTSVMWGLLGVATLLAPVLWARLFNGRRDGMPMGAALFVLTAGAALPLVLPNLAGIWLSAMLVGGSVFMVPSAVTGFVKGNLARPAWGNAMAVATSLFAIGQTIGPAACGWISDRAGSLSFGLAVSAAMLLLSGVLAMWQKPLA</sequence>
<dbReference type="PANTHER" id="PTHR23537:SF1">
    <property type="entry name" value="SUGAR TRANSPORTER"/>
    <property type="match status" value="1"/>
</dbReference>
<accession>A0ABN0U0J0</accession>
<keyword evidence="1" id="KW-0812">Transmembrane</keyword>
<dbReference type="Gene3D" id="1.20.1250.20">
    <property type="entry name" value="MFS general substrate transporter like domains"/>
    <property type="match status" value="2"/>
</dbReference>
<dbReference type="EMBL" id="BAAAFN010000015">
    <property type="protein sequence ID" value="GAA0234867.1"/>
    <property type="molecule type" value="Genomic_DNA"/>
</dbReference>
<feature type="transmembrane region" description="Helical" evidence="1">
    <location>
        <begin position="73"/>
        <end position="90"/>
    </location>
</feature>
<feature type="transmembrane region" description="Helical" evidence="1">
    <location>
        <begin position="126"/>
        <end position="149"/>
    </location>
</feature>
<organism evidence="2 3">
    <name type="scientific">Castellaniella daejeonensis</name>
    <dbReference type="NCBI Taxonomy" id="659013"/>
    <lineage>
        <taxon>Bacteria</taxon>
        <taxon>Pseudomonadati</taxon>
        <taxon>Pseudomonadota</taxon>
        <taxon>Betaproteobacteria</taxon>
        <taxon>Burkholderiales</taxon>
        <taxon>Alcaligenaceae</taxon>
        <taxon>Castellaniella</taxon>
    </lineage>
</organism>
<proteinExistence type="predicted"/>
<dbReference type="PANTHER" id="PTHR23537">
    <property type="match status" value="1"/>
</dbReference>
<feature type="transmembrane region" description="Helical" evidence="1">
    <location>
        <begin position="239"/>
        <end position="257"/>
    </location>
</feature>
<dbReference type="RefSeq" id="WP_325124307.1">
    <property type="nucleotide sequence ID" value="NZ_BAAAFN010000015.1"/>
</dbReference>
<feature type="transmembrane region" description="Helical" evidence="1">
    <location>
        <begin position="269"/>
        <end position="286"/>
    </location>
</feature>
<dbReference type="Pfam" id="PF06779">
    <property type="entry name" value="MFS_4"/>
    <property type="match status" value="1"/>
</dbReference>
<reference evidence="2 3" key="1">
    <citation type="journal article" date="2019" name="Int. J. Syst. Evol. Microbiol.">
        <title>The Global Catalogue of Microorganisms (GCM) 10K type strain sequencing project: providing services to taxonomists for standard genome sequencing and annotation.</title>
        <authorList>
            <consortium name="The Broad Institute Genomics Platform"/>
            <consortium name="The Broad Institute Genome Sequencing Center for Infectious Disease"/>
            <person name="Wu L."/>
            <person name="Ma J."/>
        </authorList>
    </citation>
    <scope>NUCLEOTIDE SEQUENCE [LARGE SCALE GENOMIC DNA]</scope>
    <source>
        <strain evidence="2 3">JCM 16240</strain>
    </source>
</reference>
<feature type="transmembrane region" description="Helical" evidence="1">
    <location>
        <begin position="155"/>
        <end position="177"/>
    </location>
</feature>
<evidence type="ECO:0000256" key="1">
    <source>
        <dbReference type="SAM" id="Phobius"/>
    </source>
</evidence>
<feature type="transmembrane region" description="Helical" evidence="1">
    <location>
        <begin position="96"/>
        <end position="119"/>
    </location>
</feature>
<gene>
    <name evidence="2" type="ORF">GCM10009125_24740</name>
</gene>
<feature type="transmembrane region" description="Helical" evidence="1">
    <location>
        <begin position="198"/>
        <end position="219"/>
    </location>
</feature>
<evidence type="ECO:0000313" key="2">
    <source>
        <dbReference type="EMBL" id="GAA0234867.1"/>
    </source>
</evidence>
<feature type="transmembrane region" description="Helical" evidence="1">
    <location>
        <begin position="45"/>
        <end position="66"/>
    </location>
</feature>
<dbReference type="InterPro" id="IPR010645">
    <property type="entry name" value="MFS_4"/>
</dbReference>
<feature type="transmembrane region" description="Helical" evidence="1">
    <location>
        <begin position="326"/>
        <end position="349"/>
    </location>
</feature>
<dbReference type="Proteomes" id="UP001501176">
    <property type="component" value="Unassembled WGS sequence"/>
</dbReference>
<dbReference type="InterPro" id="IPR036259">
    <property type="entry name" value="MFS_trans_sf"/>
</dbReference>
<keyword evidence="1" id="KW-0472">Membrane</keyword>
<protein>
    <submittedName>
        <fullName evidence="2">YbfB/YjiJ family MFS transporter</fullName>
    </submittedName>
</protein>
<keyword evidence="3" id="KW-1185">Reference proteome</keyword>
<name>A0ABN0U0J0_9BURK</name>
<feature type="transmembrane region" description="Helical" evidence="1">
    <location>
        <begin position="355"/>
        <end position="375"/>
    </location>
</feature>
<dbReference type="SUPFAM" id="SSF103473">
    <property type="entry name" value="MFS general substrate transporter"/>
    <property type="match status" value="1"/>
</dbReference>
<comment type="caution">
    <text evidence="2">The sequence shown here is derived from an EMBL/GenBank/DDBJ whole genome shotgun (WGS) entry which is preliminary data.</text>
</comment>
<keyword evidence="1" id="KW-1133">Transmembrane helix</keyword>